<dbReference type="NCBIfam" id="TIGR01494">
    <property type="entry name" value="ATPase_P-type"/>
    <property type="match status" value="2"/>
</dbReference>
<evidence type="ECO:0000256" key="8">
    <source>
        <dbReference type="SAM" id="Phobius"/>
    </source>
</evidence>
<dbReference type="Pfam" id="PF00690">
    <property type="entry name" value="Cation_ATPase_N"/>
    <property type="match status" value="1"/>
</dbReference>
<feature type="transmembrane region" description="Helical" evidence="8">
    <location>
        <begin position="650"/>
        <end position="675"/>
    </location>
</feature>
<dbReference type="Pfam" id="PF00122">
    <property type="entry name" value="E1-E2_ATPase"/>
    <property type="match status" value="1"/>
</dbReference>
<dbReference type="Pfam" id="PF00702">
    <property type="entry name" value="Hydrolase"/>
    <property type="match status" value="1"/>
</dbReference>
<dbReference type="Pfam" id="PF00689">
    <property type="entry name" value="Cation_ATPase_C"/>
    <property type="match status" value="1"/>
</dbReference>
<reference evidence="11" key="1">
    <citation type="journal article" date="2010" name="Stand. Genomic Sci.">
        <title>Complete genome sequence of Sulfurimonas autotrophica type strain (OK10).</title>
        <authorList>
            <person name="Sikorski J."/>
            <person name="Munk C."/>
            <person name="Lapidus A."/>
            <person name="Djao O."/>
            <person name="Lucas S."/>
            <person name="Glavina Del Rio T."/>
            <person name="Nolan M."/>
            <person name="Tice H."/>
            <person name="Han C."/>
            <person name="Cheng J."/>
            <person name="Tapia R."/>
            <person name="Goodwin L."/>
            <person name="Pitluck S."/>
            <person name="Liolios K."/>
            <person name="Ivanova N."/>
            <person name="Mavromatis K."/>
            <person name="Mikhailova N."/>
            <person name="Pati A."/>
            <person name="Sims D."/>
            <person name="Meincke L."/>
            <person name="Brettin T."/>
            <person name="Detter J."/>
            <person name="Chen A."/>
            <person name="Palaniappan K."/>
            <person name="Land M."/>
            <person name="Hauser L."/>
            <person name="Chang Y."/>
            <person name="Jeffries C."/>
            <person name="Rohde M."/>
            <person name="Lang E."/>
            <person name="Spring S."/>
            <person name="Goker M."/>
            <person name="Woyke T."/>
            <person name="Bristow J."/>
            <person name="Eisen J."/>
            <person name="Markowitz V."/>
            <person name="Hugenholtz P."/>
            <person name="Kyrpides N."/>
            <person name="Klenk H."/>
        </authorList>
    </citation>
    <scope>NUCLEOTIDE SEQUENCE [LARGE SCALE GENOMIC DNA]</scope>
    <source>
        <strain evidence="11">ATCC BAA-671 / DSM 16294 / JCM 11897 / OK10</strain>
    </source>
</reference>
<evidence type="ECO:0000256" key="4">
    <source>
        <dbReference type="ARBA" id="ARBA00022840"/>
    </source>
</evidence>
<feature type="transmembrane region" description="Helical" evidence="8">
    <location>
        <begin position="823"/>
        <end position="840"/>
    </location>
</feature>
<dbReference type="InterPro" id="IPR004014">
    <property type="entry name" value="ATPase_P-typ_cation-transptr_N"/>
</dbReference>
<dbReference type="STRING" id="563040.Saut_2072"/>
<dbReference type="Gene3D" id="2.70.150.10">
    <property type="entry name" value="Calcium-transporting ATPase, cytoplasmic transduction domain A"/>
    <property type="match status" value="1"/>
</dbReference>
<dbReference type="PROSITE" id="PS00154">
    <property type="entry name" value="ATPASE_E1_E2"/>
    <property type="match status" value="1"/>
</dbReference>
<dbReference type="GO" id="GO:0016887">
    <property type="term" value="F:ATP hydrolysis activity"/>
    <property type="evidence" value="ECO:0007669"/>
    <property type="project" value="InterPro"/>
</dbReference>
<keyword evidence="7 8" id="KW-0472">Membrane</keyword>
<evidence type="ECO:0000256" key="3">
    <source>
        <dbReference type="ARBA" id="ARBA00022741"/>
    </source>
</evidence>
<dbReference type="SFLD" id="SFLDS00003">
    <property type="entry name" value="Haloacid_Dehalogenase"/>
    <property type="match status" value="1"/>
</dbReference>
<feature type="transmembrane region" description="Helical" evidence="8">
    <location>
        <begin position="723"/>
        <end position="746"/>
    </location>
</feature>
<feature type="transmembrane region" description="Helical" evidence="8">
    <location>
        <begin position="791"/>
        <end position="811"/>
    </location>
</feature>
<evidence type="ECO:0000313" key="11">
    <source>
        <dbReference type="Proteomes" id="UP000007803"/>
    </source>
</evidence>
<dbReference type="InterPro" id="IPR006068">
    <property type="entry name" value="ATPase_P-typ_cation-transptr_C"/>
</dbReference>
<evidence type="ECO:0000256" key="2">
    <source>
        <dbReference type="ARBA" id="ARBA00022692"/>
    </source>
</evidence>
<dbReference type="PANTHER" id="PTHR42861">
    <property type="entry name" value="CALCIUM-TRANSPORTING ATPASE"/>
    <property type="match status" value="1"/>
</dbReference>
<dbReference type="RefSeq" id="WP_013327867.1">
    <property type="nucleotide sequence ID" value="NC_014506.1"/>
</dbReference>
<dbReference type="InterPro" id="IPR023298">
    <property type="entry name" value="ATPase_P-typ_TM_dom_sf"/>
</dbReference>
<dbReference type="PRINTS" id="PR00120">
    <property type="entry name" value="HATPASE"/>
</dbReference>
<keyword evidence="10" id="KW-0378">Hydrolase</keyword>
<dbReference type="OrthoDB" id="2490525at2"/>
<evidence type="ECO:0000256" key="7">
    <source>
        <dbReference type="ARBA" id="ARBA00023136"/>
    </source>
</evidence>
<feature type="domain" description="Cation-transporting P-type ATPase N-terminal" evidence="9">
    <location>
        <begin position="1"/>
        <end position="74"/>
    </location>
</feature>
<dbReference type="SUPFAM" id="SSF81653">
    <property type="entry name" value="Calcium ATPase, transduction domain A"/>
    <property type="match status" value="1"/>
</dbReference>
<dbReference type="Gene3D" id="3.40.50.1000">
    <property type="entry name" value="HAD superfamily/HAD-like"/>
    <property type="match status" value="1"/>
</dbReference>
<gene>
    <name evidence="10" type="ordered locus">Saut_2072</name>
</gene>
<dbReference type="Gene3D" id="3.40.1110.10">
    <property type="entry name" value="Calcium-transporting ATPase, cytoplasmic domain N"/>
    <property type="match status" value="1"/>
</dbReference>
<dbReference type="SUPFAM" id="SSF81665">
    <property type="entry name" value="Calcium ATPase, transmembrane domain M"/>
    <property type="match status" value="1"/>
</dbReference>
<proteinExistence type="predicted"/>
<dbReference type="KEGG" id="sua:Saut_2072"/>
<organism evidence="10 11">
    <name type="scientific">Sulfurimonas autotrophica (strain ATCC BAA-671 / DSM 16294 / JCM 11897 / OK10)</name>
    <dbReference type="NCBI Taxonomy" id="563040"/>
    <lineage>
        <taxon>Bacteria</taxon>
        <taxon>Pseudomonadati</taxon>
        <taxon>Campylobacterota</taxon>
        <taxon>Epsilonproteobacteria</taxon>
        <taxon>Campylobacterales</taxon>
        <taxon>Sulfurimonadaceae</taxon>
        <taxon>Sulfurimonas</taxon>
    </lineage>
</organism>
<dbReference type="SMART" id="SM00831">
    <property type="entry name" value="Cation_ATPase_N"/>
    <property type="match status" value="1"/>
</dbReference>
<dbReference type="SUPFAM" id="SSF56784">
    <property type="entry name" value="HAD-like"/>
    <property type="match status" value="1"/>
</dbReference>
<keyword evidence="2 8" id="KW-0812">Transmembrane</keyword>
<feature type="transmembrane region" description="Helical" evidence="8">
    <location>
        <begin position="54"/>
        <end position="72"/>
    </location>
</feature>
<keyword evidence="5" id="KW-1278">Translocase</keyword>
<evidence type="ECO:0000256" key="6">
    <source>
        <dbReference type="ARBA" id="ARBA00022989"/>
    </source>
</evidence>
<dbReference type="SFLD" id="SFLDG00002">
    <property type="entry name" value="C1.7:_P-type_atpase_like"/>
    <property type="match status" value="1"/>
</dbReference>
<dbReference type="Gene3D" id="1.20.1110.10">
    <property type="entry name" value="Calcium-transporting ATPase, transmembrane domain"/>
    <property type="match status" value="2"/>
</dbReference>
<dbReference type="SUPFAM" id="SSF81660">
    <property type="entry name" value="Metal cation-transporting ATPase, ATP-binding domain N"/>
    <property type="match status" value="1"/>
</dbReference>
<dbReference type="EMBL" id="CP002205">
    <property type="protein sequence ID" value="ADN10114.1"/>
    <property type="molecule type" value="Genomic_DNA"/>
</dbReference>
<dbReference type="eggNOG" id="COG0474">
    <property type="taxonomic scope" value="Bacteria"/>
</dbReference>
<sequence length="853" mass="93742">MFHTKSIQTTLSDVDATPNGLTTQEVQMRQKHFGQNILPQGKQTTLFQIFLQQFTNPIIYVLIAAAVISLAIGEFSDAGFIVAVLLINAVIGTYQEYQANKSAQALKKMIKTYIFALRNGGKVEIPSEEVTVGDILFFESGVKVPADVRLIQSKDLFLNESLLTGESIDVSKDSHYISTDIDEPVADRRNMLYAGSLVTKGRAIGVVTAIAGQTEVGKISELLLTSEVAKPPLLIRMEKFSFNILKILATVIVIIIFIGIYQGVGLKEIFFFTVALAVSATPEGLPIAITVALSAASASMSKRNVIVRKLSAIEGLGSCTLIASDKTGTMTQNMLSVENFIALNEDNDAHTKALLCAMLCNEATVIQKNNTLEVTGDQVDIALIRYVLHVNSEFFQKYQHIKPLQEIPYEPQNGYAAVKCTLDSGIFDFIKGAPEIIVSKSSLEPEQKEHILNTVNEWAEKGFRNIALAYKQNSETAIADNAYTYLGFVTIIDPLRDGVHEAVQIAQEAGVSVVMVTGDHPNTAYFIAKELSIAIDKEEVIDGTALTHAQEKETLKETIINKKVFARVSPEQKQIIVNSFQDAGNFVAVTGDGVNDAPALKSANIGIAMGKSGTDVARESSDLILTDDFFGSIISGIEEGRIAYDNIRKVIYLLISTGFAEIILVLLAILFALPIPLLPIQLLWLNLVTNGIQDVALGLEKGEPGVLKRKPRSPKEPIFNKPMISRVIVAGLYMGVAAFSLFYILLNNGYSVDTARNITLLLMVLFENVHVFNSRSENHFLFEINHKQNKFLWMSVVGAFGIHLFSMHNPFMQSVLGLKPVDSSMWFLLISIALLLMLVMESEKFIRMKIFSV</sequence>
<dbReference type="InterPro" id="IPR018303">
    <property type="entry name" value="ATPase_P-typ_P_site"/>
</dbReference>
<dbReference type="Proteomes" id="UP000007803">
    <property type="component" value="Chromosome"/>
</dbReference>
<dbReference type="InterPro" id="IPR023299">
    <property type="entry name" value="ATPase_P-typ_cyto_dom_N"/>
</dbReference>
<comment type="subcellular location">
    <subcellularLocation>
        <location evidence="1">Membrane</location>
        <topology evidence="1">Multi-pass membrane protein</topology>
    </subcellularLocation>
</comment>
<dbReference type="AlphaFoldDB" id="E0URV0"/>
<dbReference type="GO" id="GO:0005524">
    <property type="term" value="F:ATP binding"/>
    <property type="evidence" value="ECO:0007669"/>
    <property type="project" value="UniProtKB-KW"/>
</dbReference>
<protein>
    <submittedName>
        <fullName evidence="10">ATPase, P-type (Transporting), HAD superfamily, subfamily IC</fullName>
        <ecNumber evidence="10">3.6.3.8</ecNumber>
    </submittedName>
</protein>
<evidence type="ECO:0000256" key="5">
    <source>
        <dbReference type="ARBA" id="ARBA00022967"/>
    </source>
</evidence>
<dbReference type="InterPro" id="IPR036412">
    <property type="entry name" value="HAD-like_sf"/>
</dbReference>
<name>E0URV0_SULAO</name>
<evidence type="ECO:0000259" key="9">
    <source>
        <dbReference type="SMART" id="SM00831"/>
    </source>
</evidence>
<accession>E0URV0</accession>
<dbReference type="HOGENOM" id="CLU_002360_3_3_7"/>
<dbReference type="InterPro" id="IPR008250">
    <property type="entry name" value="ATPase_P-typ_transduc_dom_A_sf"/>
</dbReference>
<feature type="transmembrane region" description="Helical" evidence="8">
    <location>
        <begin position="78"/>
        <end position="97"/>
    </location>
</feature>
<dbReference type="PRINTS" id="PR00119">
    <property type="entry name" value="CATATPASE"/>
</dbReference>
<dbReference type="SFLD" id="SFLDF00027">
    <property type="entry name" value="p-type_atpase"/>
    <property type="match status" value="1"/>
</dbReference>
<keyword evidence="6 8" id="KW-1133">Transmembrane helix</keyword>
<keyword evidence="3" id="KW-0547">Nucleotide-binding</keyword>
<dbReference type="InterPro" id="IPR059000">
    <property type="entry name" value="ATPase_P-type_domA"/>
</dbReference>
<dbReference type="EC" id="3.6.3.8" evidence="10"/>
<keyword evidence="4" id="KW-0067">ATP-binding</keyword>
<dbReference type="InterPro" id="IPR044492">
    <property type="entry name" value="P_typ_ATPase_HD_dom"/>
</dbReference>
<evidence type="ECO:0000256" key="1">
    <source>
        <dbReference type="ARBA" id="ARBA00004141"/>
    </source>
</evidence>
<keyword evidence="11" id="KW-1185">Reference proteome</keyword>
<feature type="transmembrane region" description="Helical" evidence="8">
    <location>
        <begin position="269"/>
        <end position="293"/>
    </location>
</feature>
<dbReference type="InterPro" id="IPR023214">
    <property type="entry name" value="HAD_sf"/>
</dbReference>
<dbReference type="InterPro" id="IPR001757">
    <property type="entry name" value="P_typ_ATPase"/>
</dbReference>
<dbReference type="GO" id="GO:0016020">
    <property type="term" value="C:membrane"/>
    <property type="evidence" value="ECO:0007669"/>
    <property type="project" value="UniProtKB-SubCell"/>
</dbReference>
<evidence type="ECO:0000313" key="10">
    <source>
        <dbReference type="EMBL" id="ADN10114.1"/>
    </source>
</evidence>
<feature type="transmembrane region" description="Helical" evidence="8">
    <location>
        <begin position="244"/>
        <end position="263"/>
    </location>
</feature>